<name>A0A814KUT8_9BILA</name>
<reference evidence="2" key="1">
    <citation type="submission" date="2021-02" db="EMBL/GenBank/DDBJ databases">
        <authorList>
            <person name="Nowell W R."/>
        </authorList>
    </citation>
    <scope>NUCLEOTIDE SEQUENCE</scope>
</reference>
<dbReference type="EMBL" id="CAJNOE010000213">
    <property type="protein sequence ID" value="CAF1054490.1"/>
    <property type="molecule type" value="Genomic_DNA"/>
</dbReference>
<protein>
    <submittedName>
        <fullName evidence="2">Uncharacterized protein</fullName>
    </submittedName>
</protein>
<dbReference type="AlphaFoldDB" id="A0A814KUT8"/>
<accession>A0A814KUT8</accession>
<dbReference type="PANTHER" id="PTHR31296">
    <property type="entry name" value="UPF0565 PROTEIN C2ORF69"/>
    <property type="match status" value="1"/>
</dbReference>
<dbReference type="Pfam" id="PF10561">
    <property type="entry name" value="C2orf69"/>
    <property type="match status" value="2"/>
</dbReference>
<dbReference type="InterPro" id="IPR018881">
    <property type="entry name" value="C2orf69_mit"/>
</dbReference>
<feature type="chain" id="PRO_5032370335" evidence="1">
    <location>
        <begin position="26"/>
        <end position="299"/>
    </location>
</feature>
<evidence type="ECO:0000313" key="2">
    <source>
        <dbReference type="EMBL" id="CAF1054490.1"/>
    </source>
</evidence>
<organism evidence="2 3">
    <name type="scientific">Adineta steineri</name>
    <dbReference type="NCBI Taxonomy" id="433720"/>
    <lineage>
        <taxon>Eukaryota</taxon>
        <taxon>Metazoa</taxon>
        <taxon>Spiralia</taxon>
        <taxon>Gnathifera</taxon>
        <taxon>Rotifera</taxon>
        <taxon>Eurotatoria</taxon>
        <taxon>Bdelloidea</taxon>
        <taxon>Adinetida</taxon>
        <taxon>Adinetidae</taxon>
        <taxon>Adineta</taxon>
    </lineage>
</organism>
<dbReference type="PANTHER" id="PTHR31296:SF1">
    <property type="entry name" value="MITOCHONDRIAL PROTEIN C2ORF69"/>
    <property type="match status" value="1"/>
</dbReference>
<proteinExistence type="predicted"/>
<gene>
    <name evidence="2" type="ORF">IZO911_LOCUS20520</name>
</gene>
<comment type="caution">
    <text evidence="2">The sequence shown here is derived from an EMBL/GenBank/DDBJ whole genome shotgun (WGS) entry which is preliminary data.</text>
</comment>
<evidence type="ECO:0000256" key="1">
    <source>
        <dbReference type="SAM" id="SignalP"/>
    </source>
</evidence>
<evidence type="ECO:0000313" key="3">
    <source>
        <dbReference type="Proteomes" id="UP000663860"/>
    </source>
</evidence>
<dbReference type="Proteomes" id="UP000663860">
    <property type="component" value="Unassembled WGS sequence"/>
</dbReference>
<feature type="signal peptide" evidence="1">
    <location>
        <begin position="1"/>
        <end position="25"/>
    </location>
</feature>
<sequence>MIIQRYHRSLFKLFMFFGLPYSTTMTTSNNNNYQFFEKISGYENRKNDILFFPNSSNLPTKNIVYYFGGDIQDLPEQMNLSRENRQYQRWNLVSTGEILSRRFPDSSIVIVRPNEIKDGIFSRFSNFVPKTTDYGDPISYDTTNLIGLHHLQELDKQIIKSSKSSSDITLIGFSKGCVVLNQFLHELTSLRMMKIENELSKFVSRIRKFIWLDGGHNNGERTMIWPTDENLLLTFAHFQIEVEIYVTPFQINSMNPYKHNHTEQYKKFSQLLPCQSINKMFFDNEKPSIDKHFELLNIF</sequence>
<keyword evidence="1" id="KW-0732">Signal</keyword>
<dbReference type="GO" id="GO:0005739">
    <property type="term" value="C:mitochondrion"/>
    <property type="evidence" value="ECO:0007669"/>
    <property type="project" value="TreeGrafter"/>
</dbReference>